<gene>
    <name evidence="1" type="ORF">EVAR_76025_1</name>
</gene>
<proteinExistence type="predicted"/>
<accession>A0A4C1UB20</accession>
<dbReference type="EMBL" id="BGZK01000149">
    <property type="protein sequence ID" value="GBP23310.1"/>
    <property type="molecule type" value="Genomic_DNA"/>
</dbReference>
<dbReference type="AlphaFoldDB" id="A0A4C1UB20"/>
<name>A0A4C1UB20_EUMVA</name>
<comment type="caution">
    <text evidence="1">The sequence shown here is derived from an EMBL/GenBank/DDBJ whole genome shotgun (WGS) entry which is preliminary data.</text>
</comment>
<evidence type="ECO:0000313" key="2">
    <source>
        <dbReference type="Proteomes" id="UP000299102"/>
    </source>
</evidence>
<reference evidence="1 2" key="1">
    <citation type="journal article" date="2019" name="Commun. Biol.">
        <title>The bagworm genome reveals a unique fibroin gene that provides high tensile strength.</title>
        <authorList>
            <person name="Kono N."/>
            <person name="Nakamura H."/>
            <person name="Ohtoshi R."/>
            <person name="Tomita M."/>
            <person name="Numata K."/>
            <person name="Arakawa K."/>
        </authorList>
    </citation>
    <scope>NUCLEOTIDE SEQUENCE [LARGE SCALE GENOMIC DNA]</scope>
</reference>
<organism evidence="1 2">
    <name type="scientific">Eumeta variegata</name>
    <name type="common">Bagworm moth</name>
    <name type="synonym">Eumeta japonica</name>
    <dbReference type="NCBI Taxonomy" id="151549"/>
    <lineage>
        <taxon>Eukaryota</taxon>
        <taxon>Metazoa</taxon>
        <taxon>Ecdysozoa</taxon>
        <taxon>Arthropoda</taxon>
        <taxon>Hexapoda</taxon>
        <taxon>Insecta</taxon>
        <taxon>Pterygota</taxon>
        <taxon>Neoptera</taxon>
        <taxon>Endopterygota</taxon>
        <taxon>Lepidoptera</taxon>
        <taxon>Glossata</taxon>
        <taxon>Ditrysia</taxon>
        <taxon>Tineoidea</taxon>
        <taxon>Psychidae</taxon>
        <taxon>Oiketicinae</taxon>
        <taxon>Eumeta</taxon>
    </lineage>
</organism>
<sequence length="102" mass="11480">MSGVPLAILSERKLIVGRERRARSVRHLDPPNADEQRRSLCNVLCLKRKLHVDGDCISPQSGPLRSENRVARFQRRRSEGRCGSSSYTTPALWPPPNCSCLL</sequence>
<keyword evidence="2" id="KW-1185">Reference proteome</keyword>
<protein>
    <submittedName>
        <fullName evidence="1">Uncharacterized protein</fullName>
    </submittedName>
</protein>
<evidence type="ECO:0000313" key="1">
    <source>
        <dbReference type="EMBL" id="GBP23310.1"/>
    </source>
</evidence>
<dbReference type="Proteomes" id="UP000299102">
    <property type="component" value="Unassembled WGS sequence"/>
</dbReference>